<keyword evidence="3" id="KW-1185">Reference proteome</keyword>
<evidence type="ECO:0000313" key="3">
    <source>
        <dbReference type="Proteomes" id="UP001161325"/>
    </source>
</evidence>
<feature type="compositionally biased region" description="Polar residues" evidence="1">
    <location>
        <begin position="60"/>
        <end position="69"/>
    </location>
</feature>
<gene>
    <name evidence="2" type="ORF">rosag_44400</name>
</gene>
<feature type="region of interest" description="Disordered" evidence="1">
    <location>
        <begin position="1"/>
        <end position="69"/>
    </location>
</feature>
<evidence type="ECO:0000256" key="1">
    <source>
        <dbReference type="SAM" id="MobiDB-lite"/>
    </source>
</evidence>
<reference evidence="2" key="1">
    <citation type="submission" date="2022-08" db="EMBL/GenBank/DDBJ databases">
        <title>Draft genome sequencing of Roseisolibacter agri AW1220.</title>
        <authorList>
            <person name="Tobiishi Y."/>
            <person name="Tonouchi A."/>
        </authorList>
    </citation>
    <scope>NUCLEOTIDE SEQUENCE</scope>
    <source>
        <strain evidence="2">AW1220</strain>
    </source>
</reference>
<proteinExistence type="predicted"/>
<dbReference type="AlphaFoldDB" id="A0AA37V4G7"/>
<dbReference type="Proteomes" id="UP001161325">
    <property type="component" value="Unassembled WGS sequence"/>
</dbReference>
<comment type="caution">
    <text evidence="2">The sequence shown here is derived from an EMBL/GenBank/DDBJ whole genome shotgun (WGS) entry which is preliminary data.</text>
</comment>
<sequence>MGERAAAREHGRGGGEEGKNGESAIHDGAARRGREGAGSGPIDRVDPGSCRAATYRCTDEPSTVWSQRK</sequence>
<name>A0AA37V4G7_9BACT</name>
<protein>
    <submittedName>
        <fullName evidence="2">Uncharacterized protein</fullName>
    </submittedName>
</protein>
<organism evidence="2 3">
    <name type="scientific">Roseisolibacter agri</name>
    <dbReference type="NCBI Taxonomy" id="2014610"/>
    <lineage>
        <taxon>Bacteria</taxon>
        <taxon>Pseudomonadati</taxon>
        <taxon>Gemmatimonadota</taxon>
        <taxon>Gemmatimonadia</taxon>
        <taxon>Gemmatimonadales</taxon>
        <taxon>Gemmatimonadaceae</taxon>
        <taxon>Roseisolibacter</taxon>
    </lineage>
</organism>
<feature type="compositionally biased region" description="Basic and acidic residues" evidence="1">
    <location>
        <begin position="1"/>
        <end position="35"/>
    </location>
</feature>
<accession>A0AA37V4G7</accession>
<dbReference type="EMBL" id="BRXS01000007">
    <property type="protein sequence ID" value="GLC27927.1"/>
    <property type="molecule type" value="Genomic_DNA"/>
</dbReference>
<evidence type="ECO:0000313" key="2">
    <source>
        <dbReference type="EMBL" id="GLC27927.1"/>
    </source>
</evidence>